<dbReference type="EMBL" id="CP016634">
    <property type="protein sequence ID" value="ANY88637.1"/>
    <property type="molecule type" value="Genomic_DNA"/>
</dbReference>
<reference evidence="1" key="1">
    <citation type="submission" date="2016-07" db="EMBL/GenBank/DDBJ databases">
        <title>New class B carbapenemase carried by novel plasmid in Pseudomonas putida enviromental strain in eastern Amazonia.</title>
        <authorList>
            <person name="Souza C.O."/>
            <person name="Lima K.V."/>
            <person name="Brasiliense D.M."/>
            <person name="Perez-Chaparro P.J."/>
            <person name="Mamizuka E.M."/>
            <person name="Lima M.O."/>
            <person name="Lima L.N."/>
            <person name="McCulloch J.A."/>
        </authorList>
    </citation>
    <scope>NUCLEOTIDE SEQUENCE [LARGE SCALE GENOMIC DNA]</scope>
    <source>
        <strain evidence="1">IEC33019</strain>
    </source>
</reference>
<dbReference type="RefSeq" id="WP_070092163.1">
    <property type="nucleotide sequence ID" value="NZ_CP016634.1"/>
</dbReference>
<evidence type="ECO:0000313" key="1">
    <source>
        <dbReference type="EMBL" id="ANY88637.1"/>
    </source>
</evidence>
<accession>A0A1B2F8S6</accession>
<dbReference type="AlphaFoldDB" id="A0A1B2F8S6"/>
<protein>
    <submittedName>
        <fullName evidence="1">Uncharacterized protein</fullName>
    </submittedName>
</protein>
<organism evidence="1">
    <name type="scientific">Pseudomonas putida</name>
    <name type="common">Arthrobacter siderocapsulatus</name>
    <dbReference type="NCBI Taxonomy" id="303"/>
    <lineage>
        <taxon>Bacteria</taxon>
        <taxon>Pseudomonadati</taxon>
        <taxon>Pseudomonadota</taxon>
        <taxon>Gammaproteobacteria</taxon>
        <taxon>Pseudomonadales</taxon>
        <taxon>Pseudomonadaceae</taxon>
        <taxon>Pseudomonas</taxon>
    </lineage>
</organism>
<proteinExistence type="predicted"/>
<name>A0A1B2F8S6_PSEPU</name>
<gene>
    <name evidence="1" type="ORF">IEC33019_3105</name>
</gene>
<sequence>MQNNNSYRVIGYRDVVFDILDCEVRRRSQLKTLSFDVARQINNRIIERAMKLYDRMQARELPCLMKVVISQPLNRGQYGALNDQRCTLTDAISGAVLRARIAVATKVDTLAFVAERLLRYYAGDRLIGIDASVRSGIGPRHSSISMIFKY</sequence>